<dbReference type="Gene3D" id="3.40.50.720">
    <property type="entry name" value="NAD(P)-binding Rossmann-like Domain"/>
    <property type="match status" value="1"/>
</dbReference>
<dbReference type="PRINTS" id="PR00081">
    <property type="entry name" value="GDHRDH"/>
</dbReference>
<dbReference type="Pfam" id="PF13561">
    <property type="entry name" value="adh_short_C2"/>
    <property type="match status" value="1"/>
</dbReference>
<proteinExistence type="inferred from homology"/>
<reference evidence="3" key="1">
    <citation type="submission" date="2023-04" db="EMBL/GenBank/DDBJ databases">
        <title>Sphingomonas sp. MAHUQ-71 isolated from rice field.</title>
        <authorList>
            <person name="Huq M.A."/>
        </authorList>
    </citation>
    <scope>NUCLEOTIDE SEQUENCE</scope>
    <source>
        <strain evidence="3">MAHUQ-71</strain>
    </source>
</reference>
<dbReference type="SUPFAM" id="SSF51735">
    <property type="entry name" value="NAD(P)-binding Rossmann-fold domains"/>
    <property type="match status" value="1"/>
</dbReference>
<organism evidence="3 4">
    <name type="scientific">Sphingomonas oryzagri</name>
    <dbReference type="NCBI Taxonomy" id="3042314"/>
    <lineage>
        <taxon>Bacteria</taxon>
        <taxon>Pseudomonadati</taxon>
        <taxon>Pseudomonadota</taxon>
        <taxon>Alphaproteobacteria</taxon>
        <taxon>Sphingomonadales</taxon>
        <taxon>Sphingomonadaceae</taxon>
        <taxon>Sphingomonas</taxon>
    </lineage>
</organism>
<dbReference type="PANTHER" id="PTHR43639">
    <property type="entry name" value="OXIDOREDUCTASE, SHORT-CHAIN DEHYDROGENASE/REDUCTASE FAMILY (AFU_ORTHOLOGUE AFUA_5G02870)"/>
    <property type="match status" value="1"/>
</dbReference>
<dbReference type="EMBL" id="JARYGZ010000001">
    <property type="protein sequence ID" value="MDH7639705.1"/>
    <property type="molecule type" value="Genomic_DNA"/>
</dbReference>
<keyword evidence="4" id="KW-1185">Reference proteome</keyword>
<evidence type="ECO:0000313" key="3">
    <source>
        <dbReference type="EMBL" id="MDH7639705.1"/>
    </source>
</evidence>
<evidence type="ECO:0000313" key="4">
    <source>
        <dbReference type="Proteomes" id="UP001160625"/>
    </source>
</evidence>
<gene>
    <name evidence="3" type="ORF">QGN17_13285</name>
</gene>
<protein>
    <submittedName>
        <fullName evidence="3">SDR family oxidoreductase</fullName>
    </submittedName>
</protein>
<evidence type="ECO:0000256" key="1">
    <source>
        <dbReference type="ARBA" id="ARBA00006484"/>
    </source>
</evidence>
<dbReference type="PANTHER" id="PTHR43639:SF1">
    <property type="entry name" value="SHORT-CHAIN DEHYDROGENASE_REDUCTASE FAMILY PROTEIN"/>
    <property type="match status" value="1"/>
</dbReference>
<sequence length="258" mass="27025">MTRPLALVTGGCRRLGAAICIALADAGYDLAIHSSPASAPEEGLSERLTAAGAAWHHLTADLSDAAAVEALLPAVHRAAARWPALLVNNAARFDYDSPETVRQSGLIDHYAVNCAAPVLLARALAAIASAGHPVAIVNILDQRIAAPNADQFSYTLSKLALSEATTILARQFAPHVRVSAVAPGLTLPTPDYDAARMARAAARMPLELLADPAEIAEAVVYLARARAVTGQTLFVDGGAHLRHYPRDFLYLESEGGAS</sequence>
<comment type="caution">
    <text evidence="3">The sequence shown here is derived from an EMBL/GenBank/DDBJ whole genome shotgun (WGS) entry which is preliminary data.</text>
</comment>
<dbReference type="Proteomes" id="UP001160625">
    <property type="component" value="Unassembled WGS sequence"/>
</dbReference>
<accession>A0ABT6N315</accession>
<name>A0ABT6N315_9SPHN</name>
<evidence type="ECO:0000256" key="2">
    <source>
        <dbReference type="ARBA" id="ARBA00023002"/>
    </source>
</evidence>
<comment type="similarity">
    <text evidence="1">Belongs to the short-chain dehydrogenases/reductases (SDR) family.</text>
</comment>
<dbReference type="InterPro" id="IPR036291">
    <property type="entry name" value="NAD(P)-bd_dom_sf"/>
</dbReference>
<keyword evidence="2" id="KW-0560">Oxidoreductase</keyword>
<dbReference type="RefSeq" id="WP_281044954.1">
    <property type="nucleotide sequence ID" value="NZ_JARYGZ010000001.1"/>
</dbReference>
<dbReference type="InterPro" id="IPR002347">
    <property type="entry name" value="SDR_fam"/>
</dbReference>